<comment type="subcellular location">
    <subcellularLocation>
        <location evidence="7">Cell membrane</location>
        <topology evidence="7">Single-pass membrane protein</topology>
    </subcellularLocation>
</comment>
<evidence type="ECO:0000256" key="3">
    <source>
        <dbReference type="ARBA" id="ARBA00022989"/>
    </source>
</evidence>
<keyword evidence="6 7" id="KW-0961">Cell wall biogenesis/degradation</keyword>
<dbReference type="EMBL" id="CP041186">
    <property type="protein sequence ID" value="QDG54716.1"/>
    <property type="molecule type" value="Genomic_DNA"/>
</dbReference>
<comment type="similarity">
    <text evidence="7">Belongs to the transglycosylase MltG family.</text>
</comment>
<comment type="function">
    <text evidence="7">Functions as a peptidoglycan terminase that cleaves nascent peptidoglycan strands endolytically to terminate their elongation.</text>
</comment>
<evidence type="ECO:0000256" key="6">
    <source>
        <dbReference type="ARBA" id="ARBA00023316"/>
    </source>
</evidence>
<dbReference type="HAMAP" id="MF_02065">
    <property type="entry name" value="MltG"/>
    <property type="match status" value="1"/>
</dbReference>
<dbReference type="Gene3D" id="3.30.160.60">
    <property type="entry name" value="Classic Zinc Finger"/>
    <property type="match status" value="1"/>
</dbReference>
<keyword evidence="1 7" id="KW-1003">Cell membrane</keyword>
<gene>
    <name evidence="7 8" type="primary">mltG</name>
    <name evidence="8" type="ORF">FIV42_29420</name>
</gene>
<keyword evidence="2 7" id="KW-0812">Transmembrane</keyword>
<proteinExistence type="inferred from homology"/>
<dbReference type="InterPro" id="IPR003770">
    <property type="entry name" value="MLTG-like"/>
</dbReference>
<accession>A0A5B8YGL2</accession>
<dbReference type="PANTHER" id="PTHR30518:SF2">
    <property type="entry name" value="ENDOLYTIC MUREIN TRANSGLYCOSYLASE"/>
    <property type="match status" value="1"/>
</dbReference>
<evidence type="ECO:0000256" key="2">
    <source>
        <dbReference type="ARBA" id="ARBA00022692"/>
    </source>
</evidence>
<feature type="site" description="Important for catalytic activity" evidence="7">
    <location>
        <position position="244"/>
    </location>
</feature>
<dbReference type="CDD" id="cd08010">
    <property type="entry name" value="MltG_like"/>
    <property type="match status" value="1"/>
</dbReference>
<evidence type="ECO:0000256" key="4">
    <source>
        <dbReference type="ARBA" id="ARBA00023136"/>
    </source>
</evidence>
<keyword evidence="9" id="KW-1185">Reference proteome</keyword>
<dbReference type="OrthoDB" id="9814591at2"/>
<dbReference type="RefSeq" id="WP_141201160.1">
    <property type="nucleotide sequence ID" value="NZ_CP041186.1"/>
</dbReference>
<dbReference type="PANTHER" id="PTHR30518">
    <property type="entry name" value="ENDOLYTIC MUREIN TRANSGLYCOSYLASE"/>
    <property type="match status" value="1"/>
</dbReference>
<protein>
    <recommendedName>
        <fullName evidence="7">Endolytic murein transglycosylase</fullName>
        <ecNumber evidence="7">4.2.2.29</ecNumber>
    </recommendedName>
    <alternativeName>
        <fullName evidence="7">Peptidoglycan lytic transglycosylase</fullName>
    </alternativeName>
    <alternativeName>
        <fullName evidence="7">Peptidoglycan polymerization terminase</fullName>
    </alternativeName>
</protein>
<dbReference type="GO" id="GO:0005886">
    <property type="term" value="C:plasma membrane"/>
    <property type="evidence" value="ECO:0007669"/>
    <property type="project" value="UniProtKB-SubCell"/>
</dbReference>
<accession>A0A4Y6Q2C4</accession>
<dbReference type="AlphaFoldDB" id="A0A4Y6Q2C4"/>
<dbReference type="GO" id="GO:0009252">
    <property type="term" value="P:peptidoglycan biosynthetic process"/>
    <property type="evidence" value="ECO:0007669"/>
    <property type="project" value="UniProtKB-UniRule"/>
</dbReference>
<keyword evidence="3 7" id="KW-1133">Transmembrane helix</keyword>
<dbReference type="Pfam" id="PF02618">
    <property type="entry name" value="YceG"/>
    <property type="match status" value="1"/>
</dbReference>
<dbReference type="Gene3D" id="3.30.1490.480">
    <property type="entry name" value="Endolytic murein transglycosylase"/>
    <property type="match status" value="1"/>
</dbReference>
<dbReference type="GO" id="GO:0071555">
    <property type="term" value="P:cell wall organization"/>
    <property type="evidence" value="ECO:0007669"/>
    <property type="project" value="UniProtKB-KW"/>
</dbReference>
<evidence type="ECO:0000256" key="5">
    <source>
        <dbReference type="ARBA" id="ARBA00023239"/>
    </source>
</evidence>
<reference evidence="8 9" key="1">
    <citation type="submission" date="2019-06" db="EMBL/GenBank/DDBJ databases">
        <title>Persicimonas caeni gen. nov., sp. nov., a predatory bacterium isolated from solar saltern.</title>
        <authorList>
            <person name="Wang S."/>
        </authorList>
    </citation>
    <scope>NUCLEOTIDE SEQUENCE [LARGE SCALE GENOMIC DNA]</scope>
    <source>
        <strain evidence="8 9">YN101</strain>
    </source>
</reference>
<evidence type="ECO:0000313" key="8">
    <source>
        <dbReference type="EMBL" id="QDG54716.1"/>
    </source>
</evidence>
<evidence type="ECO:0000256" key="7">
    <source>
        <dbReference type="HAMAP-Rule" id="MF_02065"/>
    </source>
</evidence>
<feature type="transmembrane region" description="Helical" evidence="7">
    <location>
        <begin position="20"/>
        <end position="43"/>
    </location>
</feature>
<evidence type="ECO:0000256" key="1">
    <source>
        <dbReference type="ARBA" id="ARBA00022475"/>
    </source>
</evidence>
<keyword evidence="4 7" id="KW-0472">Membrane</keyword>
<organism evidence="8 9">
    <name type="scientific">Persicimonas caeni</name>
    <dbReference type="NCBI Taxonomy" id="2292766"/>
    <lineage>
        <taxon>Bacteria</taxon>
        <taxon>Deltaproteobacteria</taxon>
        <taxon>Bradymonadales</taxon>
        <taxon>Bradymonadaceae</taxon>
        <taxon>Persicimonas</taxon>
    </lineage>
</organism>
<name>A0A4Y6Q2C4_PERCE</name>
<dbReference type="GO" id="GO:0008932">
    <property type="term" value="F:lytic endotransglycosylase activity"/>
    <property type="evidence" value="ECO:0007669"/>
    <property type="project" value="UniProtKB-UniRule"/>
</dbReference>
<sequence length="364" mass="41392">MSARNKPNPASDDSKSLGKLALRLAAVALAVAMMVLGAVYLHYRSYVRSPVLEEGESVTLVIPKNTAWPQVVSILERADLVRRSTYFEYWARRRHLPPAVKAGTYELSGPLGLPELASKLREGGKVDETVVTFPEGLTIFHMADRVERLGLASRDEFLRAARDKQALQKAGIDADSFEGYLFPDTYRFRKGTSAAKIVERMHGRWKVIWMALEKQHAERKKALAEKYEFDRHDFVTLASLVERETSADGERDLIARVFLNRLDRDMRLQTDPTCVYGEETYDKVPRPKYCKDKLNRYSTYVIDGLPPGPIANPGRGSLQAALDPSDEEDAKGYLFFVARRDGTMRHYFSKTFAEHKKAIRRFLK</sequence>
<comment type="catalytic activity">
    <reaction evidence="7">
        <text>a peptidoglycan chain = a peptidoglycan chain with N-acetyl-1,6-anhydromuramyl-[peptide] at the reducing end + a peptidoglycan chain with N-acetylglucosamine at the non-reducing end.</text>
        <dbReference type="EC" id="4.2.2.29"/>
    </reaction>
</comment>
<dbReference type="Proteomes" id="UP000315995">
    <property type="component" value="Chromosome"/>
</dbReference>
<evidence type="ECO:0000313" key="9">
    <source>
        <dbReference type="Proteomes" id="UP000315995"/>
    </source>
</evidence>
<dbReference type="EC" id="4.2.2.29" evidence="7"/>
<dbReference type="NCBIfam" id="TIGR00247">
    <property type="entry name" value="endolytic transglycosylase MltG"/>
    <property type="match status" value="1"/>
</dbReference>
<keyword evidence="5 7" id="KW-0456">Lyase</keyword>